<dbReference type="Pfam" id="PF20684">
    <property type="entry name" value="Fung_rhodopsin"/>
    <property type="match status" value="1"/>
</dbReference>
<dbReference type="EMBL" id="JAWRVE010000002">
    <property type="protein sequence ID" value="KAL1883181.1"/>
    <property type="molecule type" value="Genomic_DNA"/>
</dbReference>
<reference evidence="9 10" key="1">
    <citation type="journal article" date="2024" name="IMA Fungus">
        <title>IMA Genome - F19 : A genome assembly and annotation guide to empower mycologists, including annotated draft genome sequences of Ceratocystis pirilliformis, Diaporthe australafricana, Fusarium ophioides, Paecilomyces lecythidis, and Sporothrix stenoceras.</title>
        <authorList>
            <person name="Aylward J."/>
            <person name="Wilson A.M."/>
            <person name="Visagie C.M."/>
            <person name="Spraker J."/>
            <person name="Barnes I."/>
            <person name="Buitendag C."/>
            <person name="Ceriani C."/>
            <person name="Del Mar Angel L."/>
            <person name="du Plessis D."/>
            <person name="Fuchs T."/>
            <person name="Gasser K."/>
            <person name="Kramer D."/>
            <person name="Li W."/>
            <person name="Munsamy K."/>
            <person name="Piso A."/>
            <person name="Price J.L."/>
            <person name="Sonnekus B."/>
            <person name="Thomas C."/>
            <person name="van der Nest A."/>
            <person name="van Dijk A."/>
            <person name="van Heerden A."/>
            <person name="van Vuuren N."/>
            <person name="Yilmaz N."/>
            <person name="Duong T.A."/>
            <person name="van der Merwe N.A."/>
            <person name="Wingfield M.J."/>
            <person name="Wingfield B.D."/>
        </authorList>
    </citation>
    <scope>NUCLEOTIDE SEQUENCE [LARGE SCALE GENOMIC DNA]</scope>
    <source>
        <strain evidence="9 10">CMW 18300</strain>
    </source>
</reference>
<evidence type="ECO:0000256" key="7">
    <source>
        <dbReference type="SAM" id="Phobius"/>
    </source>
</evidence>
<gene>
    <name evidence="9" type="ORF">Daus18300_000239</name>
</gene>
<dbReference type="InterPro" id="IPR049326">
    <property type="entry name" value="Rhodopsin_dom_fungi"/>
</dbReference>
<feature type="region of interest" description="Disordered" evidence="6">
    <location>
        <begin position="407"/>
        <end position="440"/>
    </location>
</feature>
<evidence type="ECO:0000256" key="5">
    <source>
        <dbReference type="ARBA" id="ARBA00038359"/>
    </source>
</evidence>
<evidence type="ECO:0000313" key="10">
    <source>
        <dbReference type="Proteomes" id="UP001583177"/>
    </source>
</evidence>
<dbReference type="Proteomes" id="UP001583177">
    <property type="component" value="Unassembled WGS sequence"/>
</dbReference>
<feature type="transmembrane region" description="Helical" evidence="7">
    <location>
        <begin position="221"/>
        <end position="240"/>
    </location>
</feature>
<feature type="transmembrane region" description="Helical" evidence="7">
    <location>
        <begin position="25"/>
        <end position="46"/>
    </location>
</feature>
<feature type="transmembrane region" description="Helical" evidence="7">
    <location>
        <begin position="58"/>
        <end position="80"/>
    </location>
</feature>
<dbReference type="InterPro" id="IPR052337">
    <property type="entry name" value="SAT4-like"/>
</dbReference>
<keyword evidence="2 7" id="KW-0812">Transmembrane</keyword>
<dbReference type="PANTHER" id="PTHR33048:SF96">
    <property type="entry name" value="INTEGRAL MEMBRANE PROTEIN"/>
    <property type="match status" value="1"/>
</dbReference>
<evidence type="ECO:0000256" key="4">
    <source>
        <dbReference type="ARBA" id="ARBA00023136"/>
    </source>
</evidence>
<evidence type="ECO:0000259" key="8">
    <source>
        <dbReference type="Pfam" id="PF20684"/>
    </source>
</evidence>
<feature type="transmembrane region" description="Helical" evidence="7">
    <location>
        <begin position="188"/>
        <end position="209"/>
    </location>
</feature>
<comment type="caution">
    <text evidence="9">The sequence shown here is derived from an EMBL/GenBank/DDBJ whole genome shotgun (WGS) entry which is preliminary data.</text>
</comment>
<comment type="similarity">
    <text evidence="5">Belongs to the SAT4 family.</text>
</comment>
<feature type="domain" description="Rhodopsin" evidence="8">
    <location>
        <begin position="42"/>
        <end position="284"/>
    </location>
</feature>
<evidence type="ECO:0000256" key="2">
    <source>
        <dbReference type="ARBA" id="ARBA00022692"/>
    </source>
</evidence>
<sequence>MTKLPEHYLSKMAFSNNPADRGTQLFIVMMVVLGLAWILVLLRAYVRVVMIKNVAADDWWMLASILAYTGYSVVAMWGIFDGGTGKHISNLSLEETLIGLKAWYICEVIYAPISAMVRTSVALFLLRVATEPIHKWVIWFNLGIIYIISIVFTFIAIFQCNPPSYFYEQVLGKPGGCMDINVLPNAVIAHSVIGAFTDLVFAALPIAMLWDVQLNKRTKAVVALLLGMGAVAGVALLVRIPFVKRLAITPDFLFETVDVAIWSVMEPSLGIIAGCVATLRPLFKSLGFGKPTTQRYGYGPSRYGPSAGTDRRTWGFARNTMQKLSDGPFSPSTISSSRLEAGPVANITSNNDESDMDFEMQPQEPGPVLTQYPGKGVVSTKIASTPWEDFTGRGNGINVHTSVNISTQSRTHDSLPHQQDSVSSSVTTLPIQGSSGPGVA</sequence>
<proteinExistence type="inferred from homology"/>
<keyword evidence="4 7" id="KW-0472">Membrane</keyword>
<evidence type="ECO:0000256" key="1">
    <source>
        <dbReference type="ARBA" id="ARBA00004141"/>
    </source>
</evidence>
<evidence type="ECO:0000313" key="9">
    <source>
        <dbReference type="EMBL" id="KAL1883181.1"/>
    </source>
</evidence>
<evidence type="ECO:0000256" key="3">
    <source>
        <dbReference type="ARBA" id="ARBA00022989"/>
    </source>
</evidence>
<feature type="transmembrane region" description="Helical" evidence="7">
    <location>
        <begin position="100"/>
        <end position="126"/>
    </location>
</feature>
<feature type="transmembrane region" description="Helical" evidence="7">
    <location>
        <begin position="138"/>
        <end position="158"/>
    </location>
</feature>
<accession>A0ABR3Y5H0</accession>
<feature type="compositionally biased region" description="Polar residues" evidence="6">
    <location>
        <begin position="416"/>
        <end position="434"/>
    </location>
</feature>
<dbReference type="PANTHER" id="PTHR33048">
    <property type="entry name" value="PTH11-LIKE INTEGRAL MEMBRANE PROTEIN (AFU_ORTHOLOGUE AFUA_5G11245)"/>
    <property type="match status" value="1"/>
</dbReference>
<evidence type="ECO:0000256" key="6">
    <source>
        <dbReference type="SAM" id="MobiDB-lite"/>
    </source>
</evidence>
<keyword evidence="10" id="KW-1185">Reference proteome</keyword>
<name>A0ABR3Y5H0_9PEZI</name>
<keyword evidence="3 7" id="KW-1133">Transmembrane helix</keyword>
<organism evidence="9 10">
    <name type="scientific">Diaporthe australafricana</name>
    <dbReference type="NCBI Taxonomy" id="127596"/>
    <lineage>
        <taxon>Eukaryota</taxon>
        <taxon>Fungi</taxon>
        <taxon>Dikarya</taxon>
        <taxon>Ascomycota</taxon>
        <taxon>Pezizomycotina</taxon>
        <taxon>Sordariomycetes</taxon>
        <taxon>Sordariomycetidae</taxon>
        <taxon>Diaporthales</taxon>
        <taxon>Diaporthaceae</taxon>
        <taxon>Diaporthe</taxon>
    </lineage>
</organism>
<protein>
    <recommendedName>
        <fullName evidence="8">Rhodopsin domain-containing protein</fullName>
    </recommendedName>
</protein>
<comment type="subcellular location">
    <subcellularLocation>
        <location evidence="1">Membrane</location>
        <topology evidence="1">Multi-pass membrane protein</topology>
    </subcellularLocation>
</comment>